<accession>A0A0C1QP91</accession>
<protein>
    <recommendedName>
        <fullName evidence="3">DUF3102 domain-containing protein</fullName>
    </recommendedName>
</protein>
<evidence type="ECO:0000313" key="1">
    <source>
        <dbReference type="EMBL" id="KID56867.1"/>
    </source>
</evidence>
<organism evidence="1 2">
    <name type="scientific">Pseudoalteromonas luteoviolacea</name>
    <dbReference type="NCBI Taxonomy" id="43657"/>
    <lineage>
        <taxon>Bacteria</taxon>
        <taxon>Pseudomonadati</taxon>
        <taxon>Pseudomonadota</taxon>
        <taxon>Gammaproteobacteria</taxon>
        <taxon>Alteromonadales</taxon>
        <taxon>Pseudoalteromonadaceae</taxon>
        <taxon>Pseudoalteromonas</taxon>
    </lineage>
</organism>
<comment type="caution">
    <text evidence="1">The sequence shown here is derived from an EMBL/GenBank/DDBJ whole genome shotgun (WGS) entry which is preliminary data.</text>
</comment>
<dbReference type="OrthoDB" id="6312188at2"/>
<dbReference type="Proteomes" id="UP000031327">
    <property type="component" value="Unassembled WGS sequence"/>
</dbReference>
<name>A0A0C1QP91_9GAMM</name>
<dbReference type="AlphaFoldDB" id="A0A0C1QP91"/>
<dbReference type="RefSeq" id="WP_039609931.1">
    <property type="nucleotide sequence ID" value="NZ_JWIC01000006.1"/>
</dbReference>
<proteinExistence type="predicted"/>
<gene>
    <name evidence="1" type="ORF">JF50_13295</name>
</gene>
<evidence type="ECO:0008006" key="3">
    <source>
        <dbReference type="Google" id="ProtNLM"/>
    </source>
</evidence>
<sequence length="303" mass="34581">MSNQHVKELVNQESQNEINHQIAQIDSPLNIVMPSTIEEAMDRVVFLANRQFTDNAEMGFLLLKIKAETDHGKFNSLLHERGIHRRTASRTMAIAKMLNGLPKSKVDTVSLLNFSQRQLTELAKVPIETLKELDDQDYEILAETSGSAIKQQVADLMKERDGFQEAAAKAINELEHEKLRKVPSVRFDMPVFISEMRKDAICNTELLDEALVNTITQVGQLCDNRQLDFDTRVSAAQVLHHTWAAIYSQVGNILERLSGEFSGHIEGIEHLPKFTKAEWQYVDTERSRLLEQFLLEKQSKEVR</sequence>
<reference evidence="1 2" key="1">
    <citation type="submission" date="2014-12" db="EMBL/GenBank/DDBJ databases">
        <title>Draft Genome Sequence of Pseudoalteromonas luteoviolacea HI1.</title>
        <authorList>
            <person name="Asahina A.Y."/>
            <person name="Hadfield M.G."/>
        </authorList>
    </citation>
    <scope>NUCLEOTIDE SEQUENCE [LARGE SCALE GENOMIC DNA]</scope>
    <source>
        <strain evidence="1 2">HI1</strain>
    </source>
</reference>
<evidence type="ECO:0000313" key="2">
    <source>
        <dbReference type="Proteomes" id="UP000031327"/>
    </source>
</evidence>
<dbReference type="EMBL" id="JWIC01000006">
    <property type="protein sequence ID" value="KID56867.1"/>
    <property type="molecule type" value="Genomic_DNA"/>
</dbReference>